<dbReference type="Gene3D" id="3.90.550.10">
    <property type="entry name" value="Spore Coat Polysaccharide Biosynthesis Protein SpsA, Chain A"/>
    <property type="match status" value="1"/>
</dbReference>
<accession>A0A4P6YTT6</accession>
<keyword evidence="2" id="KW-0328">Glycosyltransferase</keyword>
<evidence type="ECO:0000256" key="4">
    <source>
        <dbReference type="SAM" id="Phobius"/>
    </source>
</evidence>
<dbReference type="AlphaFoldDB" id="A0A4P6YTT6"/>
<evidence type="ECO:0000313" key="7">
    <source>
        <dbReference type="Proteomes" id="UP000292886"/>
    </source>
</evidence>
<evidence type="ECO:0000256" key="1">
    <source>
        <dbReference type="ARBA" id="ARBA00006739"/>
    </source>
</evidence>
<evidence type="ECO:0000313" key="6">
    <source>
        <dbReference type="EMBL" id="QBO36112.1"/>
    </source>
</evidence>
<comment type="similarity">
    <text evidence="1">Belongs to the glycosyltransferase 2 family.</text>
</comment>
<dbReference type="Pfam" id="PF00535">
    <property type="entry name" value="Glycos_transf_2"/>
    <property type="match status" value="1"/>
</dbReference>
<evidence type="ECO:0000259" key="5">
    <source>
        <dbReference type="Pfam" id="PF00535"/>
    </source>
</evidence>
<feature type="transmembrane region" description="Helical" evidence="4">
    <location>
        <begin position="20"/>
        <end position="49"/>
    </location>
</feature>
<keyword evidence="4" id="KW-0472">Membrane</keyword>
<dbReference type="InterPro" id="IPR029044">
    <property type="entry name" value="Nucleotide-diphossugar_trans"/>
</dbReference>
<dbReference type="PANTHER" id="PTHR43630">
    <property type="entry name" value="POLY-BETA-1,6-N-ACETYL-D-GLUCOSAMINE SYNTHASE"/>
    <property type="match status" value="1"/>
</dbReference>
<proteinExistence type="inferred from homology"/>
<dbReference type="GO" id="GO:0016757">
    <property type="term" value="F:glycosyltransferase activity"/>
    <property type="evidence" value="ECO:0007669"/>
    <property type="project" value="UniProtKB-KW"/>
</dbReference>
<feature type="domain" description="Glycosyltransferase 2-like" evidence="5">
    <location>
        <begin position="67"/>
        <end position="241"/>
    </location>
</feature>
<reference evidence="7" key="1">
    <citation type="submission" date="2019-03" db="EMBL/GenBank/DDBJ databases">
        <title>Weissella sp. 26KH-42 Genome sequencing.</title>
        <authorList>
            <person name="Heo J."/>
            <person name="Kim S.-J."/>
            <person name="Kim J.-S."/>
            <person name="Hong S.-B."/>
            <person name="Kwon S.-W."/>
        </authorList>
    </citation>
    <scope>NUCLEOTIDE SEQUENCE [LARGE SCALE GENOMIC DNA]</scope>
    <source>
        <strain evidence="7">26KH-42</strain>
    </source>
</reference>
<protein>
    <submittedName>
        <fullName evidence="6">Glycosyltransferase</fullName>
    </submittedName>
</protein>
<dbReference type="OrthoDB" id="9766299at2"/>
<dbReference type="SUPFAM" id="SSF53448">
    <property type="entry name" value="Nucleotide-diphospho-sugar transferases"/>
    <property type="match status" value="1"/>
</dbReference>
<evidence type="ECO:0000256" key="2">
    <source>
        <dbReference type="ARBA" id="ARBA00022676"/>
    </source>
</evidence>
<organism evidence="6 7">
    <name type="scientific">Periweissella cryptocerci</name>
    <dbReference type="NCBI Taxonomy" id="2506420"/>
    <lineage>
        <taxon>Bacteria</taxon>
        <taxon>Bacillati</taxon>
        <taxon>Bacillota</taxon>
        <taxon>Bacilli</taxon>
        <taxon>Lactobacillales</taxon>
        <taxon>Lactobacillaceae</taxon>
        <taxon>Periweissella</taxon>
    </lineage>
</organism>
<dbReference type="KEGG" id="wei:EQG49_06395"/>
<evidence type="ECO:0000256" key="3">
    <source>
        <dbReference type="ARBA" id="ARBA00022679"/>
    </source>
</evidence>
<dbReference type="CDD" id="cd06423">
    <property type="entry name" value="CESA_like"/>
    <property type="match status" value="1"/>
</dbReference>
<feature type="transmembrane region" description="Helical" evidence="4">
    <location>
        <begin position="397"/>
        <end position="416"/>
    </location>
</feature>
<sequence>MTMLPDFINQLSHALNFNTLIYVVLFAFVFYPVVGGSFWILGGSFYVFWARKKRPVWNDDFEEPFISILIAAHNEEATIEGTLHYLLDTLEYSNYEILVINDGSTDSTAEVLVQLANKHERLRIVTVEKNKGKAHALTVGAMHAKGEFLLSNDADTFITGDTLKRMAAWMVVDSELAKADEIGAVTGNPTPVNRSTIVAKSQFIEFNSIVGLIKQAQTVIGRMFAVSGANTLYRKSALNDVGYFDQGKATEDIAIAWNMQLKGWRVHYDPNVRSYIEVPETGKELVRQRKRWAQGGIEVFLTYALTVLRHPFKTFPFIFIFFDQMVSILWAYFFWISMTISVFYVGYLVITGNWERVLHFFVMSGIFVMFEFIVGYLQLTIALLINHGIDSLKYMLFASWYVVIMWMVNPYTILIATPDAVRAVITGGSGTWVSPERMNKDKVNAEATEEEQTV</sequence>
<dbReference type="PANTHER" id="PTHR43630:SF1">
    <property type="entry name" value="POLY-BETA-1,6-N-ACETYL-D-GLUCOSAMINE SYNTHASE"/>
    <property type="match status" value="1"/>
</dbReference>
<keyword evidence="4" id="KW-0812">Transmembrane</keyword>
<name>A0A4P6YTT6_9LACO</name>
<dbReference type="EMBL" id="CP037940">
    <property type="protein sequence ID" value="QBO36112.1"/>
    <property type="molecule type" value="Genomic_DNA"/>
</dbReference>
<gene>
    <name evidence="6" type="ORF">EQG49_06395</name>
</gene>
<feature type="transmembrane region" description="Helical" evidence="4">
    <location>
        <begin position="357"/>
        <end position="385"/>
    </location>
</feature>
<dbReference type="InterPro" id="IPR001173">
    <property type="entry name" value="Glyco_trans_2-like"/>
</dbReference>
<keyword evidence="3 6" id="KW-0808">Transferase</keyword>
<keyword evidence="7" id="KW-1185">Reference proteome</keyword>
<dbReference type="RefSeq" id="WP_133363190.1">
    <property type="nucleotide sequence ID" value="NZ_CP037940.1"/>
</dbReference>
<dbReference type="Proteomes" id="UP000292886">
    <property type="component" value="Chromosome"/>
</dbReference>
<feature type="transmembrane region" description="Helical" evidence="4">
    <location>
        <begin position="328"/>
        <end position="350"/>
    </location>
</feature>
<keyword evidence="4" id="KW-1133">Transmembrane helix</keyword>